<evidence type="ECO:0000256" key="1">
    <source>
        <dbReference type="SAM" id="MobiDB-lite"/>
    </source>
</evidence>
<feature type="region of interest" description="Disordered" evidence="1">
    <location>
        <begin position="270"/>
        <end position="312"/>
    </location>
</feature>
<reference evidence="3" key="1">
    <citation type="journal article" date="2023" name="Mol. Phylogenet. Evol.">
        <title>Genome-scale phylogeny and comparative genomics of the fungal order Sordariales.</title>
        <authorList>
            <person name="Hensen N."/>
            <person name="Bonometti L."/>
            <person name="Westerberg I."/>
            <person name="Brannstrom I.O."/>
            <person name="Guillou S."/>
            <person name="Cros-Aarteil S."/>
            <person name="Calhoun S."/>
            <person name="Haridas S."/>
            <person name="Kuo A."/>
            <person name="Mondo S."/>
            <person name="Pangilinan J."/>
            <person name="Riley R."/>
            <person name="LaButti K."/>
            <person name="Andreopoulos B."/>
            <person name="Lipzen A."/>
            <person name="Chen C."/>
            <person name="Yan M."/>
            <person name="Daum C."/>
            <person name="Ng V."/>
            <person name="Clum A."/>
            <person name="Steindorff A."/>
            <person name="Ohm R.A."/>
            <person name="Martin F."/>
            <person name="Silar P."/>
            <person name="Natvig D.O."/>
            <person name="Lalanne C."/>
            <person name="Gautier V."/>
            <person name="Ament-Velasquez S.L."/>
            <person name="Kruys A."/>
            <person name="Hutchinson M.I."/>
            <person name="Powell A.J."/>
            <person name="Barry K."/>
            <person name="Miller A.N."/>
            <person name="Grigoriev I.V."/>
            <person name="Debuchy R."/>
            <person name="Gladieux P."/>
            <person name="Hiltunen Thoren M."/>
            <person name="Johannesson H."/>
        </authorList>
    </citation>
    <scope>NUCLEOTIDE SEQUENCE</scope>
    <source>
        <strain evidence="3">CBS 333.67</strain>
    </source>
</reference>
<gene>
    <name evidence="3" type="ORF">B0T15DRAFT_504900</name>
</gene>
<dbReference type="InterPro" id="IPR006045">
    <property type="entry name" value="Cupin_1"/>
</dbReference>
<keyword evidence="4" id="KW-1185">Reference proteome</keyword>
<proteinExistence type="predicted"/>
<feature type="domain" description="Cupin type-1" evidence="2">
    <location>
        <begin position="48"/>
        <end position="168"/>
    </location>
</feature>
<dbReference type="PANTHER" id="PTHR36448:SF3">
    <property type="entry name" value="CUPIN TYPE-2 DOMAIN-CONTAINING PROTEIN"/>
    <property type="match status" value="1"/>
</dbReference>
<reference evidence="3" key="2">
    <citation type="submission" date="2023-06" db="EMBL/GenBank/DDBJ databases">
        <authorList>
            <consortium name="Lawrence Berkeley National Laboratory"/>
            <person name="Mondo S.J."/>
            <person name="Hensen N."/>
            <person name="Bonometti L."/>
            <person name="Westerberg I."/>
            <person name="Brannstrom I.O."/>
            <person name="Guillou S."/>
            <person name="Cros-Aarteil S."/>
            <person name="Calhoun S."/>
            <person name="Haridas S."/>
            <person name="Kuo A."/>
            <person name="Pangilinan J."/>
            <person name="Riley R."/>
            <person name="Labutti K."/>
            <person name="Andreopoulos B."/>
            <person name="Lipzen A."/>
            <person name="Chen C."/>
            <person name="Yanf M."/>
            <person name="Daum C."/>
            <person name="Ng V."/>
            <person name="Clum A."/>
            <person name="Steindorff A."/>
            <person name="Ohm R."/>
            <person name="Martin F."/>
            <person name="Silar P."/>
            <person name="Natvig D."/>
            <person name="Lalanne C."/>
            <person name="Gautier V."/>
            <person name="Ament-Velasquez S.L."/>
            <person name="Kruys A."/>
            <person name="Hutchinson M.I."/>
            <person name="Powell A.J."/>
            <person name="Barry K."/>
            <person name="Miller A.N."/>
            <person name="Grigoriev I.V."/>
            <person name="Debuchy R."/>
            <person name="Gladieux P."/>
            <person name="Thoren M.H."/>
            <person name="Johannesson H."/>
        </authorList>
    </citation>
    <scope>NUCLEOTIDE SEQUENCE</scope>
    <source>
        <strain evidence="3">CBS 333.67</strain>
    </source>
</reference>
<dbReference type="PANTHER" id="PTHR36448">
    <property type="entry name" value="BLR7373 PROTEIN"/>
    <property type="match status" value="1"/>
</dbReference>
<dbReference type="RefSeq" id="XP_062719512.1">
    <property type="nucleotide sequence ID" value="XM_062867511.1"/>
</dbReference>
<feature type="compositionally biased region" description="Low complexity" evidence="1">
    <location>
        <begin position="220"/>
        <end position="240"/>
    </location>
</feature>
<dbReference type="AlphaFoldDB" id="A0AAJ0GPG8"/>
<name>A0AAJ0GPG8_9PEZI</name>
<accession>A0AAJ0GPG8</accession>
<protein>
    <recommendedName>
        <fullName evidence="2">Cupin type-1 domain-containing protein</fullName>
    </recommendedName>
</protein>
<dbReference type="InterPro" id="IPR047121">
    <property type="entry name" value="YjiB-like"/>
</dbReference>
<dbReference type="SUPFAM" id="SSF51182">
    <property type="entry name" value="RmlC-like cupins"/>
    <property type="match status" value="1"/>
</dbReference>
<dbReference type="InterPro" id="IPR011051">
    <property type="entry name" value="RmlC_Cupin_sf"/>
</dbReference>
<evidence type="ECO:0000313" key="4">
    <source>
        <dbReference type="Proteomes" id="UP001273166"/>
    </source>
</evidence>
<comment type="caution">
    <text evidence="3">The sequence shown here is derived from an EMBL/GenBank/DDBJ whole genome shotgun (WGS) entry which is preliminary data.</text>
</comment>
<dbReference type="Gene3D" id="2.60.120.10">
    <property type="entry name" value="Jelly Rolls"/>
    <property type="match status" value="1"/>
</dbReference>
<dbReference type="SMART" id="SM00835">
    <property type="entry name" value="Cupin_1"/>
    <property type="match status" value="1"/>
</dbReference>
<feature type="compositionally biased region" description="Acidic residues" evidence="1">
    <location>
        <begin position="274"/>
        <end position="295"/>
    </location>
</feature>
<dbReference type="EMBL" id="JAUDZG010000006">
    <property type="protein sequence ID" value="KAK3303732.1"/>
    <property type="molecule type" value="Genomic_DNA"/>
</dbReference>
<feature type="region of interest" description="Disordered" evidence="1">
    <location>
        <begin position="218"/>
        <end position="246"/>
    </location>
</feature>
<dbReference type="InterPro" id="IPR014710">
    <property type="entry name" value="RmlC-like_jellyroll"/>
</dbReference>
<evidence type="ECO:0000259" key="2">
    <source>
        <dbReference type="SMART" id="SM00835"/>
    </source>
</evidence>
<dbReference type="Pfam" id="PF00190">
    <property type="entry name" value="Cupin_1"/>
    <property type="match status" value="1"/>
</dbReference>
<organism evidence="3 4">
    <name type="scientific">Chaetomium strumarium</name>
    <dbReference type="NCBI Taxonomy" id="1170767"/>
    <lineage>
        <taxon>Eukaryota</taxon>
        <taxon>Fungi</taxon>
        <taxon>Dikarya</taxon>
        <taxon>Ascomycota</taxon>
        <taxon>Pezizomycotina</taxon>
        <taxon>Sordariomycetes</taxon>
        <taxon>Sordariomycetidae</taxon>
        <taxon>Sordariales</taxon>
        <taxon>Chaetomiaceae</taxon>
        <taxon>Chaetomium</taxon>
    </lineage>
</organism>
<dbReference type="Proteomes" id="UP001273166">
    <property type="component" value="Unassembled WGS sequence"/>
</dbReference>
<dbReference type="CDD" id="cd02219">
    <property type="entry name" value="cupin_YjlB-like"/>
    <property type="match status" value="1"/>
</dbReference>
<sequence>MTRSELLLNLTPLSTLQTEKHLIPPHPPSNLPNSAATNKPLLFYRQAFTFTSPTNNNNNNPSKASTAEAIEHHLRKTNIVAPQWRYGMYPTSHFHSTTHEVLCVSSGRARLLFGGEENPGRVEVVVQTGDVIVIPAGVAHRLLREEEGEEGGGFEMVGSYPVGAEQWDMCYPGEGGEEEEERVGRIKALEWFGRDPVYGETGPVLEVTRTKLSVQQCVITTTSSSSSSTSRSGRGSGSRSVLSPGSGTHAATAILTIPVVIAAVLALADGGGGSDEENGPKEEEEVEEVEEEEEVERLTDRDRWSPTALGRRNVFRKEVERQARLG</sequence>
<evidence type="ECO:0000313" key="3">
    <source>
        <dbReference type="EMBL" id="KAK3303732.1"/>
    </source>
</evidence>
<dbReference type="GeneID" id="87886340"/>